<evidence type="ECO:0000313" key="2">
    <source>
        <dbReference type="EMBL" id="GAA4707658.1"/>
    </source>
</evidence>
<organism evidence="2 3">
    <name type="scientific">Pseudonocardia yuanmonensis</name>
    <dbReference type="NCBI Taxonomy" id="1095914"/>
    <lineage>
        <taxon>Bacteria</taxon>
        <taxon>Bacillati</taxon>
        <taxon>Actinomycetota</taxon>
        <taxon>Actinomycetes</taxon>
        <taxon>Pseudonocardiales</taxon>
        <taxon>Pseudonocardiaceae</taxon>
        <taxon>Pseudonocardia</taxon>
    </lineage>
</organism>
<dbReference type="PANTHER" id="PTHR42860">
    <property type="entry name" value="VITAMIN B12-BINDING PROTEIN"/>
    <property type="match status" value="1"/>
</dbReference>
<sequence>MRIASLLPAATEIVGALGLGPALVARTFECGLPTGAPRDVPVVVDTAIPPGLEPKEIDAWVADRAAAGLPMYELDRVALAAARPDLILTQDLCRVCALPAGTVEDALADIGTDAVVVSVDPHTLDEVLAAILVVARAADAADAGDRLVEGLRARLAAVGEAVAGRPVPRVLMLEWTDPPYVAGHWVPELVRRAGGEPLGAVAGGRSVAADWAELAALRPDVAVVAPCGFGLAEAERRAGGVAGHLPGVPLVAIDSAAYVVQAGPGLVDGVEALAWALHPEAVPEPPPGRVNRRPHG</sequence>
<name>A0ABP8XKL7_9PSEU</name>
<dbReference type="InterPro" id="IPR002491">
    <property type="entry name" value="ABC_transptr_periplasmic_BD"/>
</dbReference>
<feature type="domain" description="Fe/B12 periplasmic-binding" evidence="1">
    <location>
        <begin position="3"/>
        <end position="227"/>
    </location>
</feature>
<dbReference type="Proteomes" id="UP001500325">
    <property type="component" value="Unassembled WGS sequence"/>
</dbReference>
<proteinExistence type="predicted"/>
<dbReference type="Pfam" id="PF01497">
    <property type="entry name" value="Peripla_BP_2"/>
    <property type="match status" value="1"/>
</dbReference>
<gene>
    <name evidence="2" type="ORF">GCM10023215_55880</name>
</gene>
<reference evidence="3" key="1">
    <citation type="journal article" date="2019" name="Int. J. Syst. Evol. Microbiol.">
        <title>The Global Catalogue of Microorganisms (GCM) 10K type strain sequencing project: providing services to taxonomists for standard genome sequencing and annotation.</title>
        <authorList>
            <consortium name="The Broad Institute Genomics Platform"/>
            <consortium name="The Broad Institute Genome Sequencing Center for Infectious Disease"/>
            <person name="Wu L."/>
            <person name="Ma J."/>
        </authorList>
    </citation>
    <scope>NUCLEOTIDE SEQUENCE [LARGE SCALE GENOMIC DNA]</scope>
    <source>
        <strain evidence="3">JCM 18055</strain>
    </source>
</reference>
<dbReference type="RefSeq" id="WP_345383745.1">
    <property type="nucleotide sequence ID" value="NZ_BAABIC010000024.1"/>
</dbReference>
<dbReference type="Gene3D" id="3.40.50.1980">
    <property type="entry name" value="Nitrogenase molybdenum iron protein domain"/>
    <property type="match status" value="2"/>
</dbReference>
<dbReference type="PANTHER" id="PTHR42860:SF3">
    <property type="entry name" value="FE_B12 PERIPLASMIC-BINDING DOMAIN-CONTAINING PROTEIN"/>
    <property type="match status" value="1"/>
</dbReference>
<dbReference type="InterPro" id="IPR051030">
    <property type="entry name" value="Vitamin_B12-ABC_binding"/>
</dbReference>
<accession>A0ABP8XKL7</accession>
<comment type="caution">
    <text evidence="2">The sequence shown here is derived from an EMBL/GenBank/DDBJ whole genome shotgun (WGS) entry which is preliminary data.</text>
</comment>
<dbReference type="SUPFAM" id="SSF53807">
    <property type="entry name" value="Helical backbone' metal receptor"/>
    <property type="match status" value="1"/>
</dbReference>
<protein>
    <submittedName>
        <fullName evidence="2">Cobalamin-binding protein</fullName>
    </submittedName>
</protein>
<keyword evidence="3" id="KW-1185">Reference proteome</keyword>
<dbReference type="EMBL" id="BAABIC010000024">
    <property type="protein sequence ID" value="GAA4707658.1"/>
    <property type="molecule type" value="Genomic_DNA"/>
</dbReference>
<evidence type="ECO:0000259" key="1">
    <source>
        <dbReference type="Pfam" id="PF01497"/>
    </source>
</evidence>
<evidence type="ECO:0000313" key="3">
    <source>
        <dbReference type="Proteomes" id="UP001500325"/>
    </source>
</evidence>